<dbReference type="PANTHER" id="PTHR10775">
    <property type="entry name" value="OS08G0208400 PROTEIN"/>
    <property type="match status" value="1"/>
</dbReference>
<dbReference type="KEGG" id="dosa:Os08g0215200"/>
<evidence type="ECO:0000256" key="1">
    <source>
        <dbReference type="SAM" id="MobiDB-lite"/>
    </source>
</evidence>
<organism evidence="3 4">
    <name type="scientific">Oryza sativa subsp. japonica</name>
    <name type="common">Rice</name>
    <dbReference type="NCBI Taxonomy" id="39947"/>
    <lineage>
        <taxon>Eukaryota</taxon>
        <taxon>Viridiplantae</taxon>
        <taxon>Streptophyta</taxon>
        <taxon>Embryophyta</taxon>
        <taxon>Tracheophyta</taxon>
        <taxon>Spermatophyta</taxon>
        <taxon>Magnoliopsida</taxon>
        <taxon>Liliopsida</taxon>
        <taxon>Poales</taxon>
        <taxon>Poaceae</taxon>
        <taxon>BOP clade</taxon>
        <taxon>Oryzoideae</taxon>
        <taxon>Oryzeae</taxon>
        <taxon>Oryzinae</taxon>
        <taxon>Oryza</taxon>
        <taxon>Oryza sativa</taxon>
    </lineage>
</organism>
<dbReference type="Pfam" id="PF02992">
    <property type="entry name" value="Transposase_21"/>
    <property type="match status" value="1"/>
</dbReference>
<feature type="compositionally biased region" description="Basic residues" evidence="1">
    <location>
        <begin position="377"/>
        <end position="386"/>
    </location>
</feature>
<feature type="non-terminal residue" evidence="3">
    <location>
        <position position="682"/>
    </location>
</feature>
<proteinExistence type="predicted"/>
<dbReference type="PANTHER" id="PTHR10775:SF185">
    <property type="entry name" value="OS08G0208400 PROTEIN"/>
    <property type="match status" value="1"/>
</dbReference>
<dbReference type="Proteomes" id="UP000000763">
    <property type="component" value="Chromosome 8"/>
</dbReference>
<feature type="non-terminal residue" evidence="3">
    <location>
        <position position="1"/>
    </location>
</feature>
<sequence length="682" mass="78737">QCSDANTSLYLRCESFSKLRFLVELLHIKLLGGWSDKSFDMLLDLLREAFPKGSTVPKSFYEARKIVKCLSLGYDTIHACENDCVLFRKQYANADVCPKCNTSHRKTSKKSLDGKRVHKVPRKVLRYFPIEERLQKMFMSPKLANDVRWHDEGRTKDGLLRHPADSPDWKHFDNTYPEFAADSRNLRLTLATDGFNPFRLMNCSYSIWPVVIIPMNLPPWQCMKQPNFILSLLIPGPNSPGKNMDVYFEPLVDDMHDMFEEGVRTYDSSKDEYFQLHAALQKTITDFPGLGYVSACVTSGKVACPHCHSYTCSIHLKNGGKCCYMGHRRFLDANHKFRFDAASFDGNVELGTAPKPLTREEIFKQTEDLPADFGKDPKKKKTKPNSKGKETEEKIIWNRRSIWFRLRYWKDVMLPHNFDVMHIEKNVCDNIINTLLGIDGKSKDNLNARLDLKLLDIRKYLHPVEVGDSYYLPPAPFSMSSEEKKLFCEVLKRIKFPDGYASDIRRHVHVKEKRIIGLKSHDNHILLQHLLPLAVRKTLPEYVSAVLVRVSNFFKKIYSPVISISDMEKLDAEIAETLSLLETIFLPAFFDIMVHLMAHLPTQVRISGPVQYSNMYPIERFLMRLKGYVRTKSHPEGSIAEGYLFDESLTFCSRYLEGCETRFSRKSRTSIDKPSSITMPFF</sequence>
<feature type="region of interest" description="Disordered" evidence="1">
    <location>
        <begin position="370"/>
        <end position="392"/>
    </location>
</feature>
<dbReference type="InterPro" id="IPR004242">
    <property type="entry name" value="Transposase_21"/>
</dbReference>
<feature type="domain" description="DUF4218" evidence="2">
    <location>
        <begin position="557"/>
        <end position="669"/>
    </location>
</feature>
<accession>Q0J791</accession>
<dbReference type="EMBL" id="AP008214">
    <property type="protein sequence ID" value="BAF23174.1"/>
    <property type="molecule type" value="Genomic_DNA"/>
</dbReference>
<protein>
    <submittedName>
        <fullName evidence="3">Os08g0215200 protein</fullName>
    </submittedName>
</protein>
<dbReference type="InterPro" id="IPR025452">
    <property type="entry name" value="DUF4218"/>
</dbReference>
<dbReference type="Pfam" id="PF13960">
    <property type="entry name" value="DUF4218"/>
    <property type="match status" value="1"/>
</dbReference>
<reference evidence="4" key="2">
    <citation type="journal article" date="2008" name="Nucleic Acids Res.">
        <title>The rice annotation project database (RAP-DB): 2008 update.</title>
        <authorList>
            <consortium name="The rice annotation project (RAP)"/>
        </authorList>
    </citation>
    <scope>GENOME REANNOTATION</scope>
    <source>
        <strain evidence="4">cv. Nipponbare</strain>
    </source>
</reference>
<gene>
    <name evidence="3" type="ordered locus">Os08g0215200</name>
</gene>
<evidence type="ECO:0000313" key="4">
    <source>
        <dbReference type="Proteomes" id="UP000000763"/>
    </source>
</evidence>
<dbReference type="AlphaFoldDB" id="Q0J791"/>
<evidence type="ECO:0000259" key="2">
    <source>
        <dbReference type="Pfam" id="PF13960"/>
    </source>
</evidence>
<evidence type="ECO:0000313" key="3">
    <source>
        <dbReference type="EMBL" id="BAF23174.1"/>
    </source>
</evidence>
<name>Q0J791_ORYSJ</name>
<reference evidence="3 4" key="1">
    <citation type="journal article" date="2005" name="Nature">
        <title>The map-based sequence of the rice genome.</title>
        <authorList>
            <consortium name="International rice genome sequencing project (IRGSP)"/>
            <person name="Matsumoto T."/>
            <person name="Wu J."/>
            <person name="Kanamori H."/>
            <person name="Katayose Y."/>
            <person name="Fujisawa M."/>
            <person name="Namiki N."/>
            <person name="Mizuno H."/>
            <person name="Yamamoto K."/>
            <person name="Antonio B.A."/>
            <person name="Baba T."/>
            <person name="Sakata K."/>
            <person name="Nagamura Y."/>
            <person name="Aoki H."/>
            <person name="Arikawa K."/>
            <person name="Arita K."/>
            <person name="Bito T."/>
            <person name="Chiden Y."/>
            <person name="Fujitsuka N."/>
            <person name="Fukunaka R."/>
            <person name="Hamada M."/>
            <person name="Harada C."/>
            <person name="Hayashi A."/>
            <person name="Hijishita S."/>
            <person name="Honda M."/>
            <person name="Hosokawa S."/>
            <person name="Ichikawa Y."/>
            <person name="Idonuma A."/>
            <person name="Iijima M."/>
            <person name="Ikeda M."/>
            <person name="Ikeno M."/>
            <person name="Ito K."/>
            <person name="Ito S."/>
            <person name="Ito T."/>
            <person name="Ito Y."/>
            <person name="Ito Y."/>
            <person name="Iwabuchi A."/>
            <person name="Kamiya K."/>
            <person name="Karasawa W."/>
            <person name="Kurita K."/>
            <person name="Katagiri S."/>
            <person name="Kikuta A."/>
            <person name="Kobayashi H."/>
            <person name="Kobayashi N."/>
            <person name="Machita K."/>
            <person name="Maehara T."/>
            <person name="Masukawa M."/>
            <person name="Mizubayashi T."/>
            <person name="Mukai Y."/>
            <person name="Nagasaki H."/>
            <person name="Nagata Y."/>
            <person name="Naito S."/>
            <person name="Nakashima M."/>
            <person name="Nakama Y."/>
            <person name="Nakamichi Y."/>
            <person name="Nakamura M."/>
            <person name="Meguro A."/>
            <person name="Negishi M."/>
            <person name="Ohta I."/>
            <person name="Ohta T."/>
            <person name="Okamoto M."/>
            <person name="Ono N."/>
            <person name="Saji S."/>
            <person name="Sakaguchi M."/>
            <person name="Sakai K."/>
            <person name="Shibata M."/>
            <person name="Shimokawa T."/>
            <person name="Song J."/>
            <person name="Takazaki Y."/>
            <person name="Terasawa K."/>
            <person name="Tsugane M."/>
            <person name="Tsuji K."/>
            <person name="Ueda S."/>
            <person name="Waki K."/>
            <person name="Yamagata H."/>
            <person name="Yamamoto M."/>
            <person name="Yamamoto S."/>
            <person name="Yamane H."/>
            <person name="Yoshiki S."/>
            <person name="Yoshihara R."/>
            <person name="Yukawa K."/>
            <person name="Zhong H."/>
            <person name="Yano M."/>
            <person name="Yuan Q."/>
            <person name="Ouyang S."/>
            <person name="Liu J."/>
            <person name="Jones K.M."/>
            <person name="Gansberger K."/>
            <person name="Moffat K."/>
            <person name="Hill J."/>
            <person name="Bera J."/>
            <person name="Fadrosh D."/>
            <person name="Jin S."/>
            <person name="Johri S."/>
            <person name="Kim M."/>
            <person name="Overton L."/>
            <person name="Reardon M."/>
            <person name="Tsitrin T."/>
            <person name="Vuong H."/>
            <person name="Weaver B."/>
            <person name="Ciecko A."/>
            <person name="Tallon L."/>
            <person name="Jackson J."/>
            <person name="Pai G."/>
            <person name="Aken S.V."/>
            <person name="Utterback T."/>
            <person name="Reidmuller S."/>
            <person name="Feldblyum T."/>
            <person name="Hsiao J."/>
            <person name="Zismann V."/>
            <person name="Iobst S."/>
            <person name="de Vazeille A.R."/>
            <person name="Buell C.R."/>
            <person name="Ying K."/>
            <person name="Li Y."/>
            <person name="Lu T."/>
            <person name="Huang Y."/>
            <person name="Zhao Q."/>
            <person name="Feng Q."/>
            <person name="Zhang L."/>
            <person name="Zhu J."/>
            <person name="Weng Q."/>
            <person name="Mu J."/>
            <person name="Lu Y."/>
            <person name="Fan D."/>
            <person name="Liu Y."/>
            <person name="Guan J."/>
            <person name="Zhang Y."/>
            <person name="Yu S."/>
            <person name="Liu X."/>
            <person name="Zhang Y."/>
            <person name="Hong G."/>
            <person name="Han B."/>
            <person name="Choisne N."/>
            <person name="Demange N."/>
            <person name="Orjeda G."/>
            <person name="Samain S."/>
            <person name="Cattolico L."/>
            <person name="Pelletier E."/>
            <person name="Couloux A."/>
            <person name="Segurens B."/>
            <person name="Wincker P."/>
            <person name="D'Hont A."/>
            <person name="Scarpelli C."/>
            <person name="Weissenbach J."/>
            <person name="Salanoubat M."/>
            <person name="Quetier F."/>
            <person name="Yu Y."/>
            <person name="Kim H.R."/>
            <person name="Rambo T."/>
            <person name="Currie J."/>
            <person name="Collura K."/>
            <person name="Luo M."/>
            <person name="Yang T."/>
            <person name="Ammiraju J.S.S."/>
            <person name="Engler F."/>
            <person name="Soderlund C."/>
            <person name="Wing R.A."/>
            <person name="Palmer L.E."/>
            <person name="de la Bastide M."/>
            <person name="Spiegel L."/>
            <person name="Nascimento L."/>
            <person name="Zutavern T."/>
            <person name="O'Shaughnessy A."/>
            <person name="Dike S."/>
            <person name="Dedhia N."/>
            <person name="Preston R."/>
            <person name="Balija V."/>
            <person name="McCombie W.R."/>
            <person name="Chow T."/>
            <person name="Chen H."/>
            <person name="Chung M."/>
            <person name="Chen C."/>
            <person name="Shaw J."/>
            <person name="Wu H."/>
            <person name="Hsiao K."/>
            <person name="Chao Y."/>
            <person name="Chu M."/>
            <person name="Cheng C."/>
            <person name="Hour A."/>
            <person name="Lee P."/>
            <person name="Lin S."/>
            <person name="Lin Y."/>
            <person name="Liou J."/>
            <person name="Liu S."/>
            <person name="Hsing Y."/>
            <person name="Raghuvanshi S."/>
            <person name="Mohanty A."/>
            <person name="Bharti A.K."/>
            <person name="Gaur A."/>
            <person name="Gupta V."/>
            <person name="Kumar D."/>
            <person name="Ravi V."/>
            <person name="Vij S."/>
            <person name="Kapur A."/>
            <person name="Khurana P."/>
            <person name="Khurana P."/>
            <person name="Khurana J.P."/>
            <person name="Tyagi A.K."/>
            <person name="Gaikwad K."/>
            <person name="Singh A."/>
            <person name="Dalal V."/>
            <person name="Srivastava S."/>
            <person name="Dixit A."/>
            <person name="Pal A.K."/>
            <person name="Ghazi I.A."/>
            <person name="Yadav M."/>
            <person name="Pandit A."/>
            <person name="Bhargava A."/>
            <person name="Sureshbabu K."/>
            <person name="Batra K."/>
            <person name="Sharma T.R."/>
            <person name="Mohapatra T."/>
            <person name="Singh N.K."/>
            <person name="Messing J."/>
            <person name="Nelson A.B."/>
            <person name="Fuks G."/>
            <person name="Kavchok S."/>
            <person name="Keizer G."/>
            <person name="Linton E."/>
            <person name="Llaca V."/>
            <person name="Song R."/>
            <person name="Tanyolac B."/>
            <person name="Young S."/>
            <person name="Ho-Il K."/>
            <person name="Hahn J.H."/>
            <person name="Sangsakoo G."/>
            <person name="Vanavichit A."/>
            <person name="de Mattos Luiz.A.T."/>
            <person name="Zimmer P.D."/>
            <person name="Malone G."/>
            <person name="Dellagostin O."/>
            <person name="de Oliveira A.C."/>
            <person name="Bevan M."/>
            <person name="Bancroft I."/>
            <person name="Minx P."/>
            <person name="Cordum H."/>
            <person name="Wilson R."/>
            <person name="Cheng Z."/>
            <person name="Jin W."/>
            <person name="Jiang J."/>
            <person name="Leong S.A."/>
            <person name="Iwama H."/>
            <person name="Gojobori T."/>
            <person name="Itoh T."/>
            <person name="Niimura Y."/>
            <person name="Fujii Y."/>
            <person name="Habara T."/>
            <person name="Sakai H."/>
            <person name="Sato Y."/>
            <person name="Wilson G."/>
            <person name="Kumar K."/>
            <person name="McCouch S."/>
            <person name="Juretic N."/>
            <person name="Hoen D."/>
            <person name="Wright S."/>
            <person name="Bruskiewich R."/>
            <person name="Bureau T."/>
            <person name="Miyao A."/>
            <person name="Hirochika H."/>
            <person name="Nishikawa T."/>
            <person name="Kadowaki K."/>
            <person name="Sugiura M."/>
            <person name="Burr B."/>
            <person name="Sasaki T."/>
        </authorList>
    </citation>
    <scope>NUCLEOTIDE SEQUENCE [LARGE SCALE GENOMIC DNA]</scope>
    <source>
        <strain evidence="4">cv. Nipponbare</strain>
    </source>
</reference>